<comment type="caution">
    <text evidence="1">The sequence shown here is derived from an EMBL/GenBank/DDBJ whole genome shotgun (WGS) entry which is preliminary data.</text>
</comment>
<evidence type="ECO:0000313" key="1">
    <source>
        <dbReference type="EMBL" id="KOS43257.1"/>
    </source>
</evidence>
<proteinExistence type="predicted"/>
<sequence length="75" mass="8536">MGGARGVVKTYEQSLNTKDPNIPYMDSVPSNVLPTSLFRAWLARRSYKSPCMVVPLDFAFLRPKNPLFKKRKTCT</sequence>
<gene>
    <name evidence="1" type="ORF">ACN38_g5834</name>
</gene>
<organism evidence="1 2">
    <name type="scientific">Penicillium nordicum</name>
    <dbReference type="NCBI Taxonomy" id="229535"/>
    <lineage>
        <taxon>Eukaryota</taxon>
        <taxon>Fungi</taxon>
        <taxon>Dikarya</taxon>
        <taxon>Ascomycota</taxon>
        <taxon>Pezizomycotina</taxon>
        <taxon>Eurotiomycetes</taxon>
        <taxon>Eurotiomycetidae</taxon>
        <taxon>Eurotiales</taxon>
        <taxon>Aspergillaceae</taxon>
        <taxon>Penicillium</taxon>
    </lineage>
</organism>
<accession>A0A0M8P4B2</accession>
<dbReference type="EMBL" id="LHQQ01000085">
    <property type="protein sequence ID" value="KOS43257.1"/>
    <property type="molecule type" value="Genomic_DNA"/>
</dbReference>
<dbReference type="AlphaFoldDB" id="A0A0M8P4B2"/>
<evidence type="ECO:0000313" key="2">
    <source>
        <dbReference type="Proteomes" id="UP000037696"/>
    </source>
</evidence>
<keyword evidence="2" id="KW-1185">Reference proteome</keyword>
<protein>
    <submittedName>
        <fullName evidence="1">Uncharacterized protein</fullName>
    </submittedName>
</protein>
<reference evidence="1 2" key="1">
    <citation type="submission" date="2015-08" db="EMBL/GenBank/DDBJ databases">
        <title>Genome sequencing of Penicillium nordicum.</title>
        <authorList>
            <person name="Nguyen H.D."/>
            <person name="Seifert K.A."/>
        </authorList>
    </citation>
    <scope>NUCLEOTIDE SEQUENCE [LARGE SCALE GENOMIC DNA]</scope>
    <source>
        <strain evidence="1 2">DAOMC 185683</strain>
    </source>
</reference>
<name>A0A0M8P4B2_9EURO</name>
<dbReference type="Proteomes" id="UP000037696">
    <property type="component" value="Unassembled WGS sequence"/>
</dbReference>